<dbReference type="InterPro" id="IPR039426">
    <property type="entry name" value="TonB-dep_rcpt-like"/>
</dbReference>
<keyword evidence="5 11" id="KW-0812">Transmembrane</keyword>
<feature type="domain" description="TonB-dependent receptor plug" evidence="17">
    <location>
        <begin position="80"/>
        <end position="189"/>
    </location>
</feature>
<evidence type="ECO:0000256" key="15">
    <source>
        <dbReference type="SAM" id="SignalP"/>
    </source>
</evidence>
<dbReference type="Gene3D" id="2.40.170.20">
    <property type="entry name" value="TonB-dependent receptor, beta-barrel domain"/>
    <property type="match status" value="1"/>
</dbReference>
<reference evidence="19" key="1">
    <citation type="submission" date="2019-11" db="EMBL/GenBank/DDBJ databases">
        <title>Isolation and characterization of a novel species in the genus Sulfuriferula.</title>
        <authorList>
            <person name="Mochizuki J."/>
            <person name="Kojima H."/>
            <person name="Fukui M."/>
        </authorList>
    </citation>
    <scope>NUCLEOTIDE SEQUENCE [LARGE SCALE GENOMIC DNA]</scope>
    <source>
        <strain evidence="19">SGTM</strain>
    </source>
</reference>
<dbReference type="InterPro" id="IPR000531">
    <property type="entry name" value="Beta-barrel_TonB"/>
</dbReference>
<evidence type="ECO:0000259" key="17">
    <source>
        <dbReference type="Pfam" id="PF07715"/>
    </source>
</evidence>
<evidence type="ECO:0000256" key="7">
    <source>
        <dbReference type="ARBA" id="ARBA00023077"/>
    </source>
</evidence>
<feature type="signal peptide" evidence="15">
    <location>
        <begin position="1"/>
        <end position="36"/>
    </location>
</feature>
<evidence type="ECO:0000256" key="6">
    <source>
        <dbReference type="ARBA" id="ARBA00022729"/>
    </source>
</evidence>
<keyword evidence="3 11" id="KW-0813">Transport</keyword>
<evidence type="ECO:0000256" key="13">
    <source>
        <dbReference type="RuleBase" id="RU003357"/>
    </source>
</evidence>
<proteinExistence type="inferred from homology"/>
<keyword evidence="7 13" id="KW-0798">TonB box</keyword>
<evidence type="ECO:0000256" key="4">
    <source>
        <dbReference type="ARBA" id="ARBA00022452"/>
    </source>
</evidence>
<dbReference type="GO" id="GO:0009279">
    <property type="term" value="C:cell outer membrane"/>
    <property type="evidence" value="ECO:0007669"/>
    <property type="project" value="UniProtKB-SubCell"/>
</dbReference>
<dbReference type="Proteomes" id="UP000463939">
    <property type="component" value="Chromosome"/>
</dbReference>
<dbReference type="KEGG" id="sniv:SFSGTM_24540"/>
<dbReference type="SUPFAM" id="SSF56935">
    <property type="entry name" value="Porins"/>
    <property type="match status" value="1"/>
</dbReference>
<keyword evidence="10 11" id="KW-0998">Cell outer membrane</keyword>
<dbReference type="InterPro" id="IPR012910">
    <property type="entry name" value="Plug_dom"/>
</dbReference>
<evidence type="ECO:0000256" key="8">
    <source>
        <dbReference type="ARBA" id="ARBA00023136"/>
    </source>
</evidence>
<evidence type="ECO:0000256" key="9">
    <source>
        <dbReference type="ARBA" id="ARBA00023170"/>
    </source>
</evidence>
<keyword evidence="9" id="KW-0675">Receptor</keyword>
<evidence type="ECO:0000256" key="5">
    <source>
        <dbReference type="ARBA" id="ARBA00022692"/>
    </source>
</evidence>
<dbReference type="PANTHER" id="PTHR30069:SF49">
    <property type="entry name" value="OUTER MEMBRANE PROTEIN C"/>
    <property type="match status" value="1"/>
</dbReference>
<protein>
    <recommendedName>
        <fullName evidence="20">TonB-dependent receptor</fullName>
    </recommendedName>
</protein>
<dbReference type="EMBL" id="AP021881">
    <property type="protein sequence ID" value="BBP01746.1"/>
    <property type="molecule type" value="Genomic_DNA"/>
</dbReference>
<dbReference type="GO" id="GO:0044718">
    <property type="term" value="P:siderophore transmembrane transport"/>
    <property type="evidence" value="ECO:0007669"/>
    <property type="project" value="TreeGrafter"/>
</dbReference>
<dbReference type="Gene3D" id="2.170.130.10">
    <property type="entry name" value="TonB-dependent receptor, plug domain"/>
    <property type="match status" value="1"/>
</dbReference>
<keyword evidence="6 15" id="KW-0732">Signal</keyword>
<evidence type="ECO:0000259" key="16">
    <source>
        <dbReference type="Pfam" id="PF00593"/>
    </source>
</evidence>
<evidence type="ECO:0008006" key="20">
    <source>
        <dbReference type="Google" id="ProtNLM"/>
    </source>
</evidence>
<dbReference type="InterPro" id="IPR037066">
    <property type="entry name" value="Plug_dom_sf"/>
</dbReference>
<dbReference type="AlphaFoldDB" id="A0A809RJI0"/>
<evidence type="ECO:0000256" key="11">
    <source>
        <dbReference type="PROSITE-ProRule" id="PRU01360"/>
    </source>
</evidence>
<dbReference type="Pfam" id="PF07715">
    <property type="entry name" value="Plug"/>
    <property type="match status" value="1"/>
</dbReference>
<evidence type="ECO:0000256" key="1">
    <source>
        <dbReference type="ARBA" id="ARBA00004571"/>
    </source>
</evidence>
<evidence type="ECO:0000256" key="2">
    <source>
        <dbReference type="ARBA" id="ARBA00009810"/>
    </source>
</evidence>
<feature type="domain" description="TonB-dependent receptor-like beta-barrel" evidence="16">
    <location>
        <begin position="279"/>
        <end position="721"/>
    </location>
</feature>
<dbReference type="PANTHER" id="PTHR30069">
    <property type="entry name" value="TONB-DEPENDENT OUTER MEMBRANE RECEPTOR"/>
    <property type="match status" value="1"/>
</dbReference>
<dbReference type="PROSITE" id="PS52016">
    <property type="entry name" value="TONB_DEPENDENT_REC_3"/>
    <property type="match status" value="1"/>
</dbReference>
<comment type="similarity">
    <text evidence="2 11 13">Belongs to the TonB-dependent receptor family.</text>
</comment>
<dbReference type="InterPro" id="IPR010917">
    <property type="entry name" value="TonB_rcpt_CS"/>
</dbReference>
<evidence type="ECO:0000256" key="3">
    <source>
        <dbReference type="ARBA" id="ARBA00022448"/>
    </source>
</evidence>
<dbReference type="InterPro" id="IPR036942">
    <property type="entry name" value="Beta-barrel_TonB_sf"/>
</dbReference>
<comment type="subcellular location">
    <subcellularLocation>
        <location evidence="1 11">Cell outer membrane</location>
        <topology evidence="1 11">Multi-pass membrane protein</topology>
    </subcellularLocation>
</comment>
<sequence length="761" mass="82317">MVIKMKKRNNCRVLGKSIPAWLVLTTLASAINTAYAADTVDLGTAGTQFDSGSTEASDPKTDPTAKGRAAAVAPTQTSLDATQPESIINKSFIEDTKSPVTDYTAAAAVAPGVSGGVSANGPGLGEAKNVLRGFQDGEYNVTYDGIPWGDTNGPTHHSTAYFPASVIGGVTVESGPGNASNMGQATFGGSVNITSNPLTSTQAVSPYFAYGSWNTRLEGATYNSGTIGQLGDVRYSVDVQDMASDGARKNMGVGAQNYNLKLEKPLGSSTLFTIFLNHHDNFYYQNDNDKGMTVANTAIYGKDYGLGTDPTKANYYGYNLTHKNTNFHYARLQSELGGGWAIDSNAYYYDYHNNTGSSSANTGSSPTAGESSVYLTTAHVATLGMPGYIKTNEYNIFGNIFKATKKFDDNLMRVGVWVEQAYTHRSRTDFDLLTGAANYDQTAVPGVYTTYNNVQYEQNSSWFQYQPFAEFEWAATKSLTITPGIKYMNTLLNVQALVNQSSRVPQTLTEDFTKTLPFLTANYKINPQWSAYAQYAQGMLVPDISYYQSSGASNTNIAPQTSTNYQLGLVHKSDRIATSGDIYYIDFANKIAQDPTSSSSNPVYYNQGAVVYKGIEGQITYALLNGYSLYANGSINHATSKDTGLEIAKAPETTTTLGVLYKKGALFGSLMYQRTGTQYALDGQLYKMGPQSAADFNIGYVIKHPGMGAKSLRVQLGVYNIFNNQDYLSVKPANSNGTTSASDLFQYQPERSFMTSAKLDF</sequence>
<feature type="chain" id="PRO_5032580545" description="TonB-dependent receptor" evidence="15">
    <location>
        <begin position="37"/>
        <end position="761"/>
    </location>
</feature>
<name>A0A809RJI0_9PROT</name>
<evidence type="ECO:0000256" key="14">
    <source>
        <dbReference type="SAM" id="MobiDB-lite"/>
    </source>
</evidence>
<accession>A0A809RJI0</accession>
<evidence type="ECO:0000256" key="10">
    <source>
        <dbReference type="ARBA" id="ARBA00023237"/>
    </source>
</evidence>
<dbReference type="PROSITE" id="PS01156">
    <property type="entry name" value="TONB_DEPENDENT_REC_2"/>
    <property type="match status" value="1"/>
</dbReference>
<keyword evidence="4 11" id="KW-1134">Transmembrane beta strand</keyword>
<keyword evidence="8 11" id="KW-0472">Membrane</keyword>
<dbReference type="Pfam" id="PF00593">
    <property type="entry name" value="TonB_dep_Rec_b-barrel"/>
    <property type="match status" value="1"/>
</dbReference>
<evidence type="ECO:0000313" key="18">
    <source>
        <dbReference type="EMBL" id="BBP01746.1"/>
    </source>
</evidence>
<gene>
    <name evidence="18" type="ORF">SFSGTM_24540</name>
</gene>
<keyword evidence="19" id="KW-1185">Reference proteome</keyword>
<feature type="region of interest" description="Disordered" evidence="14">
    <location>
        <begin position="49"/>
        <end position="78"/>
    </location>
</feature>
<evidence type="ECO:0000313" key="19">
    <source>
        <dbReference type="Proteomes" id="UP000463939"/>
    </source>
</evidence>
<feature type="short sequence motif" description="TonB C-terminal box" evidence="12">
    <location>
        <begin position="744"/>
        <end position="761"/>
    </location>
</feature>
<dbReference type="GO" id="GO:0015344">
    <property type="term" value="F:siderophore uptake transmembrane transporter activity"/>
    <property type="evidence" value="ECO:0007669"/>
    <property type="project" value="TreeGrafter"/>
</dbReference>
<organism evidence="18 19">
    <name type="scientific">Sulfuriferula nivalis</name>
    <dbReference type="NCBI Taxonomy" id="2675298"/>
    <lineage>
        <taxon>Bacteria</taxon>
        <taxon>Pseudomonadati</taxon>
        <taxon>Pseudomonadota</taxon>
        <taxon>Betaproteobacteria</taxon>
        <taxon>Nitrosomonadales</taxon>
        <taxon>Sulfuricellaceae</taxon>
        <taxon>Sulfuriferula</taxon>
    </lineage>
</organism>
<evidence type="ECO:0000256" key="12">
    <source>
        <dbReference type="PROSITE-ProRule" id="PRU10144"/>
    </source>
</evidence>